<dbReference type="Proteomes" id="UP000070339">
    <property type="component" value="Unassembled WGS sequence"/>
</dbReference>
<evidence type="ECO:0000256" key="1">
    <source>
        <dbReference type="SAM" id="MobiDB-lite"/>
    </source>
</evidence>
<reference evidence="2 3" key="1">
    <citation type="journal article" date="2016" name="Int. J. Syst. Evol. Microbiol.">
        <title>Resolving the Complexity of Human Skin Metagenomes Using Single-Molecule Sequencing.</title>
        <authorList>
            <consortium name="NISC Comparative Sequencing Program"/>
            <person name="Tsai Y.C."/>
            <person name="Conlan S."/>
            <person name="Deming C."/>
            <person name="Segre J.A."/>
            <person name="Kong H.H."/>
            <person name="Korlach J."/>
            <person name="Oh J."/>
        </authorList>
    </citation>
    <scope>NUCLEOTIDE SEQUENCE [LARGE SCALE GENOMIC DNA]</scope>
    <source>
        <strain evidence="2 3">1B08</strain>
    </source>
</reference>
<keyword evidence="3" id="KW-1185">Reference proteome</keyword>
<proteinExistence type="predicted"/>
<name>A0ABR5V7C4_9CORY</name>
<evidence type="ECO:0000313" key="2">
    <source>
        <dbReference type="EMBL" id="KXU17424.1"/>
    </source>
</evidence>
<feature type="region of interest" description="Disordered" evidence="1">
    <location>
        <begin position="1"/>
        <end position="40"/>
    </location>
</feature>
<protein>
    <recommendedName>
        <fullName evidence="4">Transposase</fullName>
    </recommendedName>
</protein>
<dbReference type="EMBL" id="LTEB01000035">
    <property type="protein sequence ID" value="KXU17424.1"/>
    <property type="molecule type" value="Genomic_DNA"/>
</dbReference>
<sequence>MHHISELVEVLPKTSQTYTPPSQRRAKLATPPAQRAQLAA</sequence>
<comment type="caution">
    <text evidence="2">The sequence shown here is derived from an EMBL/GenBank/DDBJ whole genome shotgun (WGS) entry which is preliminary data.</text>
</comment>
<evidence type="ECO:0000313" key="3">
    <source>
        <dbReference type="Proteomes" id="UP000070339"/>
    </source>
</evidence>
<evidence type="ECO:0008006" key="4">
    <source>
        <dbReference type="Google" id="ProtNLM"/>
    </source>
</evidence>
<feature type="compositionally biased region" description="Polar residues" evidence="1">
    <location>
        <begin position="13"/>
        <end position="22"/>
    </location>
</feature>
<gene>
    <name evidence="2" type="ORF">WM41_1953</name>
</gene>
<accession>A0ABR5V7C4</accession>
<organism evidence="2 3">
    <name type="scientific">Corynebacterium simulans</name>
    <dbReference type="NCBI Taxonomy" id="146827"/>
    <lineage>
        <taxon>Bacteria</taxon>
        <taxon>Bacillati</taxon>
        <taxon>Actinomycetota</taxon>
        <taxon>Actinomycetes</taxon>
        <taxon>Mycobacteriales</taxon>
        <taxon>Corynebacteriaceae</taxon>
        <taxon>Corynebacterium</taxon>
    </lineage>
</organism>